<dbReference type="AlphaFoldDB" id="K9UAU7"/>
<keyword evidence="2" id="KW-1185">Reference proteome</keyword>
<evidence type="ECO:0000313" key="2">
    <source>
        <dbReference type="Proteomes" id="UP000010366"/>
    </source>
</evidence>
<gene>
    <name evidence="1" type="ORF">Cha6605_0693</name>
</gene>
<protein>
    <submittedName>
        <fullName evidence="1">Uncharacterized protein</fullName>
    </submittedName>
</protein>
<proteinExistence type="predicted"/>
<reference evidence="1 2" key="1">
    <citation type="submission" date="2012-05" db="EMBL/GenBank/DDBJ databases">
        <title>Finished chromosome of genome of Chamaesiphon sp. PCC 6605.</title>
        <authorList>
            <consortium name="US DOE Joint Genome Institute"/>
            <person name="Gugger M."/>
            <person name="Coursin T."/>
            <person name="Rippka R."/>
            <person name="Tandeau De Marsac N."/>
            <person name="Huntemann M."/>
            <person name="Wei C.-L."/>
            <person name="Han J."/>
            <person name="Detter J.C."/>
            <person name="Han C."/>
            <person name="Tapia R."/>
            <person name="Chen A."/>
            <person name="Kyrpides N."/>
            <person name="Mavromatis K."/>
            <person name="Markowitz V."/>
            <person name="Szeto E."/>
            <person name="Ivanova N."/>
            <person name="Pagani I."/>
            <person name="Pati A."/>
            <person name="Goodwin L."/>
            <person name="Nordberg H.P."/>
            <person name="Cantor M.N."/>
            <person name="Hua S.X."/>
            <person name="Woyke T."/>
            <person name="Kerfeld C.A."/>
        </authorList>
    </citation>
    <scope>NUCLEOTIDE SEQUENCE [LARGE SCALE GENOMIC DNA]</scope>
    <source>
        <strain evidence="2">ATCC 27169 / PCC 6605</strain>
    </source>
</reference>
<evidence type="ECO:0000313" key="1">
    <source>
        <dbReference type="EMBL" id="AFY91965.1"/>
    </source>
</evidence>
<dbReference type="Proteomes" id="UP000010366">
    <property type="component" value="Chromosome"/>
</dbReference>
<dbReference type="EMBL" id="CP003600">
    <property type="protein sequence ID" value="AFY91965.1"/>
    <property type="molecule type" value="Genomic_DNA"/>
</dbReference>
<organism evidence="1 2">
    <name type="scientific">Chamaesiphon minutus (strain ATCC 27169 / PCC 6605)</name>
    <dbReference type="NCBI Taxonomy" id="1173020"/>
    <lineage>
        <taxon>Bacteria</taxon>
        <taxon>Bacillati</taxon>
        <taxon>Cyanobacteriota</taxon>
        <taxon>Cyanophyceae</taxon>
        <taxon>Gomontiellales</taxon>
        <taxon>Chamaesiphonaceae</taxon>
        <taxon>Chamaesiphon</taxon>
    </lineage>
</organism>
<name>K9UAU7_CHAP6</name>
<accession>K9UAU7</accession>
<sequence length="67" mass="7871">MLPELYHAHLSEKFTRGNYLLTILLIQVVQSIKEVTLESIATKLAMPIKFESRRKKSRDFYQMMNGI</sequence>
<dbReference type="HOGENOM" id="CLU_203089_0_0_3"/>
<dbReference type="RefSeq" id="WP_015158159.1">
    <property type="nucleotide sequence ID" value="NC_019697.1"/>
</dbReference>
<dbReference type="eggNOG" id="COG3385">
    <property type="taxonomic scope" value="Bacteria"/>
</dbReference>
<dbReference type="KEGG" id="cmp:Cha6605_0693"/>